<reference evidence="14" key="2">
    <citation type="submission" date="2016-05" db="EMBL/GenBank/DDBJ databases">
        <authorList>
            <person name="Lavstsen T."/>
            <person name="Jespersen J.S."/>
        </authorList>
    </citation>
    <scope>NUCLEOTIDE SEQUENCE</scope>
    <source>
        <tissue evidence="14">Brain</tissue>
    </source>
</reference>
<feature type="chain" id="PRO_5044554932" evidence="11">
    <location>
        <begin position="25"/>
        <end position="103"/>
    </location>
</feature>
<dbReference type="EMBL" id="HADY01014294">
    <property type="protein sequence ID" value="SBP52779.1"/>
    <property type="molecule type" value="Transcribed_RNA"/>
</dbReference>
<proteinExistence type="inferred from homology"/>
<evidence type="ECO:0000256" key="4">
    <source>
        <dbReference type="ARBA" id="ARBA00011207"/>
    </source>
</evidence>
<keyword evidence="8" id="KW-1015">Disulfide bond</keyword>
<evidence type="ECO:0000256" key="5">
    <source>
        <dbReference type="ARBA" id="ARBA00022525"/>
    </source>
</evidence>
<dbReference type="Proteomes" id="UP000694548">
    <property type="component" value="Chromosome sgr11"/>
</dbReference>
<dbReference type="Gene3D" id="1.10.100.10">
    <property type="entry name" value="Insulin-like"/>
    <property type="match status" value="1"/>
</dbReference>
<sequence>MATLWTQTAVLLVLLVMSCPSSRATSLQKLCGPHLTDALYLVCGERGFLFNPRSDDITAMRNAALVRGENEGAVQMGALVKRGILELCCDRPCTIFDLQQYCF</sequence>
<dbReference type="GO" id="GO:2000252">
    <property type="term" value="P:negative regulation of feeding behavior"/>
    <property type="evidence" value="ECO:0007669"/>
    <property type="project" value="Ensembl"/>
</dbReference>
<comment type="similarity">
    <text evidence="3 10">Belongs to the insulin family.</text>
</comment>
<dbReference type="GO" id="GO:2000228">
    <property type="term" value="P:positive regulation of pancreatic A cell differentiation"/>
    <property type="evidence" value="ECO:0007669"/>
    <property type="project" value="Ensembl"/>
</dbReference>
<evidence type="ECO:0000256" key="3">
    <source>
        <dbReference type="ARBA" id="ARBA00009034"/>
    </source>
</evidence>
<keyword evidence="6" id="KW-0313">Glucose metabolism</keyword>
<evidence type="ECO:0000313" key="16">
    <source>
        <dbReference type="Proteomes" id="UP000694548"/>
    </source>
</evidence>
<evidence type="ECO:0000256" key="8">
    <source>
        <dbReference type="ARBA" id="ARBA00023157"/>
    </source>
</evidence>
<evidence type="ECO:0000256" key="10">
    <source>
        <dbReference type="RuleBase" id="RU000406"/>
    </source>
</evidence>
<dbReference type="GeneID" id="107386784"/>
<evidence type="ECO:0000313" key="13">
    <source>
        <dbReference type="EMBL" id="KAF7206302.1"/>
    </source>
</evidence>
<keyword evidence="5 10" id="KW-0964">Secreted</keyword>
<dbReference type="Bgee" id="ENSNFUG00015011347">
    <property type="expression patterns" value="Expressed in liver and 1 other cell type or tissue"/>
</dbReference>
<dbReference type="InterPro" id="IPR022353">
    <property type="entry name" value="Insulin_CS"/>
</dbReference>
<comment type="function">
    <text evidence="1">Insulin decreases blood glucose concentration. It increases cell permeability to monosaccharides, amino acids and fatty acids. It accelerates glycolysis, the pentose phosphate cycle, and glycogen synthesis in liver.</text>
</comment>
<comment type="subcellular location">
    <subcellularLocation>
        <location evidence="2 10">Secreted</location>
    </subcellularLocation>
</comment>
<evidence type="ECO:0000313" key="14">
    <source>
        <dbReference type="EMBL" id="SBP52779.1"/>
    </source>
</evidence>
<dbReference type="GO" id="GO:0006006">
    <property type="term" value="P:glucose metabolic process"/>
    <property type="evidence" value="ECO:0007669"/>
    <property type="project" value="UniProtKB-KW"/>
</dbReference>
<keyword evidence="11" id="KW-0732">Signal</keyword>
<dbReference type="PROSITE" id="PS00262">
    <property type="entry name" value="INSULIN"/>
    <property type="match status" value="1"/>
</dbReference>
<dbReference type="PRINTS" id="PR00276">
    <property type="entry name" value="INSULINFAMLY"/>
</dbReference>
<gene>
    <name evidence="14" type="primary">INS</name>
    <name evidence="15" type="synonym">LOC107386784</name>
    <name evidence="13" type="ORF">G4P62_011258</name>
</gene>
<feature type="signal peptide" evidence="11">
    <location>
        <begin position="1"/>
        <end position="24"/>
    </location>
</feature>
<dbReference type="GeneTree" id="ENSGT00940000164327"/>
<dbReference type="GO" id="GO:0031667">
    <property type="term" value="P:response to nutrient levels"/>
    <property type="evidence" value="ECO:0007669"/>
    <property type="project" value="Ensembl"/>
</dbReference>
<keyword evidence="7" id="KW-0372">Hormone</keyword>
<dbReference type="InterPro" id="IPR022352">
    <property type="entry name" value="Ins/IGF/rlx"/>
</dbReference>
<dbReference type="InterPro" id="IPR016179">
    <property type="entry name" value="Insulin-like"/>
</dbReference>
<reference evidence="15" key="5">
    <citation type="submission" date="2025-05" db="UniProtKB">
        <authorList>
            <consortium name="Ensembl"/>
        </authorList>
    </citation>
    <scope>IDENTIFICATION</scope>
</reference>
<reference evidence="14" key="3">
    <citation type="submission" date="2016-06" db="EMBL/GenBank/DDBJ databases">
        <title>The genome of a short-lived fish provides insights into sex chromosome evolution and the genetic control of aging.</title>
        <authorList>
            <person name="Reichwald K."/>
            <person name="Felder M."/>
            <person name="Petzold A."/>
            <person name="Koch P."/>
            <person name="Groth M."/>
            <person name="Platzer M."/>
        </authorList>
    </citation>
    <scope>NUCLEOTIDE SEQUENCE</scope>
    <source>
        <tissue evidence="14">Brain</tissue>
    </source>
</reference>
<organism evidence="14">
    <name type="scientific">Nothobranchius furzeri</name>
    <name type="common">Turquoise killifish</name>
    <dbReference type="NCBI Taxonomy" id="105023"/>
    <lineage>
        <taxon>Eukaryota</taxon>
        <taxon>Metazoa</taxon>
        <taxon>Chordata</taxon>
        <taxon>Craniata</taxon>
        <taxon>Vertebrata</taxon>
        <taxon>Euteleostomi</taxon>
        <taxon>Actinopterygii</taxon>
        <taxon>Neopterygii</taxon>
        <taxon>Teleostei</taxon>
        <taxon>Neoteleostei</taxon>
        <taxon>Acanthomorphata</taxon>
        <taxon>Ovalentaria</taxon>
        <taxon>Atherinomorphae</taxon>
        <taxon>Cyprinodontiformes</taxon>
        <taxon>Nothobranchiidae</taxon>
        <taxon>Nothobranchius</taxon>
    </lineage>
</organism>
<dbReference type="EMBL" id="JAAVVJ010000015">
    <property type="protein sequence ID" value="KAF7206302.1"/>
    <property type="molecule type" value="Genomic_DNA"/>
</dbReference>
<dbReference type="GO" id="GO:0005615">
    <property type="term" value="C:extracellular space"/>
    <property type="evidence" value="ECO:0007669"/>
    <property type="project" value="TreeGrafter"/>
</dbReference>
<keyword evidence="9" id="KW-0119">Carbohydrate metabolism</keyword>
<dbReference type="AlphaFoldDB" id="A0A1A8ACH4"/>
<reference evidence="15" key="1">
    <citation type="submission" date="2014-08" db="EMBL/GenBank/DDBJ databases">
        <authorList>
            <person name="Senf B."/>
            <person name="Petzold A."/>
            <person name="Downie B.R."/>
            <person name="Koch P."/>
            <person name="Platzer M."/>
        </authorList>
    </citation>
    <scope>NUCLEOTIDE SEQUENCE [LARGE SCALE GENOMIC DNA]</scope>
    <source>
        <strain evidence="15">GRZ</strain>
    </source>
</reference>
<dbReference type="Ensembl" id="ENSNFUT00015024688.1">
    <property type="protein sequence ID" value="ENSNFUP00015023603.1"/>
    <property type="gene ID" value="ENSNFUG00015011347.1"/>
</dbReference>
<dbReference type="Proteomes" id="UP000822369">
    <property type="component" value="Chromosome 15"/>
</dbReference>
<evidence type="ECO:0000256" key="6">
    <source>
        <dbReference type="ARBA" id="ARBA00022526"/>
    </source>
</evidence>
<dbReference type="OMA" id="ISNCCTR"/>
<protein>
    <submittedName>
        <fullName evidence="13 15">Insulin</fullName>
    </submittedName>
    <submittedName>
        <fullName evidence="14">Preproinsulin</fullName>
    </submittedName>
</protein>
<dbReference type="GO" id="GO:0009749">
    <property type="term" value="P:response to glucose"/>
    <property type="evidence" value="ECO:0007669"/>
    <property type="project" value="Ensembl"/>
</dbReference>
<dbReference type="SMART" id="SM00078">
    <property type="entry name" value="IlGF"/>
    <property type="match status" value="1"/>
</dbReference>
<dbReference type="SUPFAM" id="SSF56994">
    <property type="entry name" value="Insulin-like"/>
    <property type="match status" value="1"/>
</dbReference>
<evidence type="ECO:0000256" key="1">
    <source>
        <dbReference type="ARBA" id="ARBA00002985"/>
    </source>
</evidence>
<evidence type="ECO:0000259" key="12">
    <source>
        <dbReference type="SMART" id="SM00078"/>
    </source>
</evidence>
<evidence type="ECO:0000256" key="2">
    <source>
        <dbReference type="ARBA" id="ARBA00004613"/>
    </source>
</evidence>
<dbReference type="CDD" id="cd04367">
    <property type="entry name" value="IlGF_insulin_like"/>
    <property type="match status" value="1"/>
</dbReference>
<evidence type="ECO:0000313" key="15">
    <source>
        <dbReference type="Ensembl" id="ENSNFUP00015023603.1"/>
    </source>
</evidence>
<dbReference type="PANTHER" id="PTHR11454">
    <property type="entry name" value="INSULIN/INSULIN GROWTH FACTOR"/>
    <property type="match status" value="1"/>
</dbReference>
<accession>A0A1A8ACH4</accession>
<evidence type="ECO:0000256" key="11">
    <source>
        <dbReference type="SAM" id="SignalP"/>
    </source>
</evidence>
<feature type="domain" description="Insulin-like" evidence="12">
    <location>
        <begin position="28"/>
        <end position="102"/>
    </location>
</feature>
<dbReference type="OrthoDB" id="10019596at2759"/>
<keyword evidence="16" id="KW-1185">Reference proteome</keyword>
<dbReference type="InterPro" id="IPR036438">
    <property type="entry name" value="Insulin-like_sf"/>
</dbReference>
<dbReference type="GO" id="GO:0003309">
    <property type="term" value="P:type B pancreatic cell differentiation"/>
    <property type="evidence" value="ECO:0007669"/>
    <property type="project" value="Ensembl"/>
</dbReference>
<dbReference type="GO" id="GO:0005179">
    <property type="term" value="F:hormone activity"/>
    <property type="evidence" value="ECO:0007669"/>
    <property type="project" value="UniProtKB-KW"/>
</dbReference>
<dbReference type="InterPro" id="IPR004825">
    <property type="entry name" value="Insulin"/>
</dbReference>
<reference evidence="13" key="4">
    <citation type="submission" date="2020-03" db="EMBL/GenBank/DDBJ databases">
        <title>Intra-Species Differences in Population Size shape Life History and Genome Evolution.</title>
        <authorList>
            <person name="Willemsen D."/>
            <person name="Cui R."/>
            <person name="Valenzano D.R."/>
        </authorList>
    </citation>
    <scope>NUCLEOTIDE SEQUENCE</scope>
    <source>
        <strain evidence="13">GRZ</strain>
        <tissue evidence="13">Whole</tissue>
    </source>
</reference>
<name>A0A1A8ACH4_NOTFU</name>
<evidence type="ECO:0000256" key="7">
    <source>
        <dbReference type="ARBA" id="ARBA00022702"/>
    </source>
</evidence>
<evidence type="ECO:0000256" key="9">
    <source>
        <dbReference type="ARBA" id="ARBA00023277"/>
    </source>
</evidence>
<dbReference type="Pfam" id="PF00049">
    <property type="entry name" value="Insulin"/>
    <property type="match status" value="1"/>
</dbReference>
<dbReference type="KEGG" id="nfu:107386784"/>
<dbReference type="PANTHER" id="PTHR11454:SF9">
    <property type="entry name" value="INSULIN"/>
    <property type="match status" value="1"/>
</dbReference>
<comment type="subunit">
    <text evidence="4">Heterodimer of a B chain and an A chain linked by two disulfide bonds.</text>
</comment>